<protein>
    <submittedName>
        <fullName evidence="1">Uncharacterized protein</fullName>
    </submittedName>
</protein>
<dbReference type="EMBL" id="VUYU01000041">
    <property type="protein sequence ID" value="NHZ38174.1"/>
    <property type="molecule type" value="Genomic_DNA"/>
</dbReference>
<reference evidence="1 2" key="1">
    <citation type="submission" date="2019-09" db="EMBL/GenBank/DDBJ databases">
        <title>Taxonomy of Antarctic Massilia spp.: description of Massilia rubra sp. nov., Massilia aquatica sp. nov., Massilia mucilaginosa sp. nov., Massilia frigida sp. nov. isolated from streams, lakes and regoliths.</title>
        <authorList>
            <person name="Holochova P."/>
            <person name="Sedlacek I."/>
            <person name="Kralova S."/>
            <person name="Maslanova I."/>
            <person name="Busse H.-J."/>
            <person name="Stankova E."/>
            <person name="Vrbovska V."/>
            <person name="Kovarovic V."/>
            <person name="Bartak M."/>
            <person name="Svec P."/>
            <person name="Pantucek R."/>
        </authorList>
    </citation>
    <scope>NUCLEOTIDE SEQUENCE [LARGE SCALE GENOMIC DNA]</scope>
    <source>
        <strain evidence="1 2">CCM 8692</strain>
    </source>
</reference>
<dbReference type="Proteomes" id="UP000785613">
    <property type="component" value="Unassembled WGS sequence"/>
</dbReference>
<sequence>MAVFTTHMPPFMPELTKCDLRTLCQRKWEQLAPTANERVRYCGNCIKAVFALRTHAELSVASAVGRCVAFADDNDIIGVIGEPEGSWDWMEDASETIKVRFDPMFPAELTEHMRLAFPLVFTSGVETTPGTWIMLGKFTPFVASNLTKELREQFPGLEIASETA</sequence>
<keyword evidence="2" id="KW-1185">Reference proteome</keyword>
<organism evidence="1 2">
    <name type="scientific">Massilia rubra</name>
    <dbReference type="NCBI Taxonomy" id="2607910"/>
    <lineage>
        <taxon>Bacteria</taxon>
        <taxon>Pseudomonadati</taxon>
        <taxon>Pseudomonadota</taxon>
        <taxon>Betaproteobacteria</taxon>
        <taxon>Burkholderiales</taxon>
        <taxon>Oxalobacteraceae</taxon>
        <taxon>Telluria group</taxon>
        <taxon>Massilia</taxon>
    </lineage>
</organism>
<gene>
    <name evidence="1" type="ORF">F0185_31985</name>
</gene>
<name>A0ABX0LTK5_9BURK</name>
<evidence type="ECO:0000313" key="1">
    <source>
        <dbReference type="EMBL" id="NHZ38174.1"/>
    </source>
</evidence>
<evidence type="ECO:0000313" key="2">
    <source>
        <dbReference type="Proteomes" id="UP000785613"/>
    </source>
</evidence>
<comment type="caution">
    <text evidence="1">The sequence shown here is derived from an EMBL/GenBank/DDBJ whole genome shotgun (WGS) entry which is preliminary data.</text>
</comment>
<accession>A0ABX0LTK5</accession>
<proteinExistence type="predicted"/>
<dbReference type="RefSeq" id="WP_167232476.1">
    <property type="nucleotide sequence ID" value="NZ_VUYU01000041.1"/>
</dbReference>